<comment type="caution">
    <text evidence="1">The sequence shown here is derived from an EMBL/GenBank/DDBJ whole genome shotgun (WGS) entry which is preliminary data.</text>
</comment>
<dbReference type="AlphaFoldDB" id="A0A271KMT7"/>
<evidence type="ECO:0000313" key="1">
    <source>
        <dbReference type="EMBL" id="PAP96299.1"/>
    </source>
</evidence>
<dbReference type="EMBL" id="NPKH01000014">
    <property type="protein sequence ID" value="PAP96299.1"/>
    <property type="molecule type" value="Genomic_DNA"/>
</dbReference>
<organism evidence="1 2">
    <name type="scientific">Mesorhizobium wenxiniae</name>
    <dbReference type="NCBI Taxonomy" id="2014805"/>
    <lineage>
        <taxon>Bacteria</taxon>
        <taxon>Pseudomonadati</taxon>
        <taxon>Pseudomonadota</taxon>
        <taxon>Alphaproteobacteria</taxon>
        <taxon>Hyphomicrobiales</taxon>
        <taxon>Phyllobacteriaceae</taxon>
        <taxon>Mesorhizobium</taxon>
    </lineage>
</organism>
<proteinExistence type="predicted"/>
<reference evidence="1 2" key="1">
    <citation type="submission" date="2017-08" db="EMBL/GenBank/DDBJ databases">
        <title>Mesorhizobium wenxinae sp. nov., a novel rhizobial species isolated from root nodules of chickpea (Cicer arietinum L.).</title>
        <authorList>
            <person name="Zhang J."/>
        </authorList>
    </citation>
    <scope>NUCLEOTIDE SEQUENCE [LARGE SCALE GENOMIC DNA]</scope>
    <source>
        <strain evidence="2">WYCCWR 10019</strain>
    </source>
</reference>
<evidence type="ECO:0000313" key="2">
    <source>
        <dbReference type="Proteomes" id="UP000215931"/>
    </source>
</evidence>
<dbReference type="Proteomes" id="UP000215931">
    <property type="component" value="Unassembled WGS sequence"/>
</dbReference>
<gene>
    <name evidence="1" type="ORF">CIT31_06385</name>
</gene>
<accession>A0A271KMT7</accession>
<protein>
    <submittedName>
        <fullName evidence="1">Uncharacterized protein</fullName>
    </submittedName>
</protein>
<keyword evidence="2" id="KW-1185">Reference proteome</keyword>
<name>A0A271KMT7_9HYPH</name>
<sequence length="130" mass="14483">MGEAKRMAVSLRVLFHETAQSHSILAQLGERQQPLFDSSHPYNPNNLASHHGLVAMMITGGSEAKFFAPIDDREIAPRLTRFGDWWEKDIVIKEGQKGTPYTRRSLVLFAANKDGGAHVDPHLDTSFEGL</sequence>